<dbReference type="PANTHER" id="PTHR43539">
    <property type="entry name" value="FLAVIN-BINDING MONOOXYGENASE-LIKE PROTEIN (AFU_ORTHOLOGUE AFUA_4G09220)"/>
    <property type="match status" value="1"/>
</dbReference>
<keyword evidence="5 10" id="KW-0274">FAD</keyword>
<dbReference type="SUPFAM" id="SSF51905">
    <property type="entry name" value="FAD/NAD(P)-binding domain"/>
    <property type="match status" value="2"/>
</dbReference>
<name>A0ABQ9M713_HEVBR</name>
<dbReference type="EMBL" id="JARPOI010000008">
    <property type="protein sequence ID" value="KAJ9174699.1"/>
    <property type="molecule type" value="Genomic_DNA"/>
</dbReference>
<evidence type="ECO:0000256" key="10">
    <source>
        <dbReference type="RuleBase" id="RU361177"/>
    </source>
</evidence>
<dbReference type="InterPro" id="IPR050982">
    <property type="entry name" value="Auxin_biosynth/cation_transpt"/>
</dbReference>
<evidence type="ECO:0000256" key="2">
    <source>
        <dbReference type="ARBA" id="ARBA00004814"/>
    </source>
</evidence>
<comment type="pathway">
    <text evidence="2">Plant hormone metabolism; auxin biosynthesis.</text>
</comment>
<gene>
    <name evidence="11" type="ORF">P3X46_013315</name>
</gene>
<evidence type="ECO:0000256" key="7">
    <source>
        <dbReference type="ARBA" id="ARBA00023002"/>
    </source>
</evidence>
<evidence type="ECO:0000256" key="9">
    <source>
        <dbReference type="ARBA" id="ARBA00047707"/>
    </source>
</evidence>
<dbReference type="PRINTS" id="PR00469">
    <property type="entry name" value="PNDRDTASEII"/>
</dbReference>
<keyword evidence="12" id="KW-1185">Reference proteome</keyword>
<evidence type="ECO:0000313" key="11">
    <source>
        <dbReference type="EMBL" id="KAJ9174699.1"/>
    </source>
</evidence>
<comment type="catalytic activity">
    <reaction evidence="9">
        <text>indole-3-pyruvate + NADPH + O2 + H(+) = (indol-3-yl)acetate + CO2 + NADP(+) + H2O</text>
        <dbReference type="Rhea" id="RHEA:34331"/>
        <dbReference type="ChEBI" id="CHEBI:15377"/>
        <dbReference type="ChEBI" id="CHEBI:15378"/>
        <dbReference type="ChEBI" id="CHEBI:15379"/>
        <dbReference type="ChEBI" id="CHEBI:16526"/>
        <dbReference type="ChEBI" id="CHEBI:17640"/>
        <dbReference type="ChEBI" id="CHEBI:30854"/>
        <dbReference type="ChEBI" id="CHEBI:57783"/>
        <dbReference type="ChEBI" id="CHEBI:58349"/>
        <dbReference type="EC" id="1.14.13.168"/>
    </reaction>
</comment>
<dbReference type="InterPro" id="IPR020946">
    <property type="entry name" value="Flavin_mOase-like"/>
</dbReference>
<accession>A0ABQ9M713</accession>
<dbReference type="PRINTS" id="PR00368">
    <property type="entry name" value="FADPNR"/>
</dbReference>
<keyword evidence="8" id="KW-0073">Auxin biosynthesis</keyword>
<dbReference type="Pfam" id="PF00743">
    <property type="entry name" value="FMO-like"/>
    <property type="match status" value="1"/>
</dbReference>
<comment type="cofactor">
    <cofactor evidence="1 10">
        <name>FAD</name>
        <dbReference type="ChEBI" id="CHEBI:57692"/>
    </cofactor>
</comment>
<evidence type="ECO:0000256" key="3">
    <source>
        <dbReference type="ARBA" id="ARBA00009183"/>
    </source>
</evidence>
<evidence type="ECO:0000256" key="5">
    <source>
        <dbReference type="ARBA" id="ARBA00022827"/>
    </source>
</evidence>
<evidence type="ECO:0000256" key="4">
    <source>
        <dbReference type="ARBA" id="ARBA00022630"/>
    </source>
</evidence>
<keyword evidence="7 10" id="KW-0560">Oxidoreductase</keyword>
<keyword evidence="10" id="KW-0503">Monooxygenase</keyword>
<keyword evidence="4 10" id="KW-0285">Flavoprotein</keyword>
<dbReference type="PANTHER" id="PTHR43539:SF9">
    <property type="entry name" value="INDOLE-3-PYRUVATE MONOOXYGENASE YUCCA11-RELATED"/>
    <property type="match status" value="1"/>
</dbReference>
<dbReference type="Proteomes" id="UP001174677">
    <property type="component" value="Chromosome 8"/>
</dbReference>
<sequence length="391" mass="43129">MEATVVIVGGGPAGLATSVCLSKFCISNMILEGEDCYASLWKKRAYDRLSLHLAKAFCELPYMPHLSTTPTFMPKREFVRYLDTYVSHFDIKPHCNRCVVSAFFRESSKKWIVEAKNTISGETEVYIAKFLVVATGENGKPFIPEIPGMDSFPGEVVHSSAYKCGSGFENKQVLVVGSGNSGMEISFDLSNHGAYASLVVRSPVHVVTKQQIYMGMVLLKYLPMWFVDAMVTLLSRMELGDLSKFGIHRPRRGPFTHKIVTGQTPVLDVGTVNKIHTGEIKVVPAIDSINGNMVKFSDGVEKYFDAIVFATGYKSVANDWLKDYNYILNEEGMPRNPFPNHWKGENGAYCVGLARDGISGVSKDAIAVADDINGILSHEEKENGEALEDPS</sequence>
<dbReference type="Gene3D" id="3.50.50.60">
    <property type="entry name" value="FAD/NAD(P)-binding domain"/>
    <property type="match status" value="1"/>
</dbReference>
<evidence type="ECO:0000313" key="12">
    <source>
        <dbReference type="Proteomes" id="UP001174677"/>
    </source>
</evidence>
<comment type="similarity">
    <text evidence="3 10">Belongs to the FMO family.</text>
</comment>
<evidence type="ECO:0000256" key="6">
    <source>
        <dbReference type="ARBA" id="ARBA00022857"/>
    </source>
</evidence>
<dbReference type="EC" id="1.-.-.-" evidence="10"/>
<organism evidence="11 12">
    <name type="scientific">Hevea brasiliensis</name>
    <name type="common">Para rubber tree</name>
    <name type="synonym">Siphonia brasiliensis</name>
    <dbReference type="NCBI Taxonomy" id="3981"/>
    <lineage>
        <taxon>Eukaryota</taxon>
        <taxon>Viridiplantae</taxon>
        <taxon>Streptophyta</taxon>
        <taxon>Embryophyta</taxon>
        <taxon>Tracheophyta</taxon>
        <taxon>Spermatophyta</taxon>
        <taxon>Magnoliopsida</taxon>
        <taxon>eudicotyledons</taxon>
        <taxon>Gunneridae</taxon>
        <taxon>Pentapetalae</taxon>
        <taxon>rosids</taxon>
        <taxon>fabids</taxon>
        <taxon>Malpighiales</taxon>
        <taxon>Euphorbiaceae</taxon>
        <taxon>Crotonoideae</taxon>
        <taxon>Micrandreae</taxon>
        <taxon>Hevea</taxon>
    </lineage>
</organism>
<keyword evidence="6" id="KW-0521">NADP</keyword>
<evidence type="ECO:0000256" key="1">
    <source>
        <dbReference type="ARBA" id="ARBA00001974"/>
    </source>
</evidence>
<proteinExistence type="inferred from homology"/>
<comment type="caution">
    <text evidence="11">The sequence shown here is derived from an EMBL/GenBank/DDBJ whole genome shotgun (WGS) entry which is preliminary data.</text>
</comment>
<protein>
    <recommendedName>
        <fullName evidence="10">Flavin-containing monooxygenase</fullName>
        <ecNumber evidence="10">1.-.-.-</ecNumber>
    </recommendedName>
</protein>
<evidence type="ECO:0000256" key="8">
    <source>
        <dbReference type="ARBA" id="ARBA00023070"/>
    </source>
</evidence>
<dbReference type="InterPro" id="IPR036188">
    <property type="entry name" value="FAD/NAD-bd_sf"/>
</dbReference>
<reference evidence="11 12" key="1">
    <citation type="journal article" date="2023" name="Plant Biotechnol. J.">
        <title>Chromosome-level wild Hevea brasiliensis genome provides new tools for genomic-assisted breeding and valuable loci to elevate rubber yield.</title>
        <authorList>
            <person name="Cheng H."/>
            <person name="Song X."/>
            <person name="Hu Y."/>
            <person name="Wu T."/>
            <person name="Yang Q."/>
            <person name="An Z."/>
            <person name="Feng S."/>
            <person name="Deng Z."/>
            <person name="Wu W."/>
            <person name="Zeng X."/>
            <person name="Tu M."/>
            <person name="Wang X."/>
            <person name="Huang H."/>
        </authorList>
    </citation>
    <scope>NUCLEOTIDE SEQUENCE [LARGE SCALE GENOMIC DNA]</scope>
    <source>
        <strain evidence="11">MT/VB/25A 57/8</strain>
    </source>
</reference>